<dbReference type="GO" id="GO:0004175">
    <property type="term" value="F:endopeptidase activity"/>
    <property type="evidence" value="ECO:0007669"/>
    <property type="project" value="UniProtKB-ARBA"/>
</dbReference>
<evidence type="ECO:0000256" key="1">
    <source>
        <dbReference type="SAM" id="Phobius"/>
    </source>
</evidence>
<comment type="caution">
    <text evidence="3">The sequence shown here is derived from an EMBL/GenBank/DDBJ whole genome shotgun (WGS) entry which is preliminary data.</text>
</comment>
<dbReference type="Pfam" id="PF02517">
    <property type="entry name" value="Rce1-like"/>
    <property type="match status" value="1"/>
</dbReference>
<organism evidence="3 4">
    <name type="scientific">Candidatus Roizmanbacteria bacterium GW2011_GWA2_37_7</name>
    <dbReference type="NCBI Taxonomy" id="1618481"/>
    <lineage>
        <taxon>Bacteria</taxon>
        <taxon>Candidatus Roizmaniibacteriota</taxon>
    </lineage>
</organism>
<reference evidence="3 4" key="1">
    <citation type="journal article" date="2015" name="Nature">
        <title>rRNA introns, odd ribosomes, and small enigmatic genomes across a large radiation of phyla.</title>
        <authorList>
            <person name="Brown C.T."/>
            <person name="Hug L.A."/>
            <person name="Thomas B.C."/>
            <person name="Sharon I."/>
            <person name="Castelle C.J."/>
            <person name="Singh A."/>
            <person name="Wilkins M.J."/>
            <person name="Williams K.H."/>
            <person name="Banfield J.F."/>
        </authorList>
    </citation>
    <scope>NUCLEOTIDE SEQUENCE [LARGE SCALE GENOMIC DNA]</scope>
</reference>
<dbReference type="GO" id="GO:0080120">
    <property type="term" value="P:CAAX-box protein maturation"/>
    <property type="evidence" value="ECO:0007669"/>
    <property type="project" value="UniProtKB-ARBA"/>
</dbReference>
<accession>A0A0G0H6C6</accession>
<dbReference type="PANTHER" id="PTHR36435:SF1">
    <property type="entry name" value="CAAX AMINO TERMINAL PROTEASE FAMILY PROTEIN"/>
    <property type="match status" value="1"/>
</dbReference>
<keyword evidence="3" id="KW-0378">Hydrolase</keyword>
<feature type="transmembrane region" description="Helical" evidence="1">
    <location>
        <begin position="86"/>
        <end position="108"/>
    </location>
</feature>
<evidence type="ECO:0000313" key="3">
    <source>
        <dbReference type="EMBL" id="KKQ37677.1"/>
    </source>
</evidence>
<feature type="domain" description="CAAX prenyl protease 2/Lysostaphin resistance protein A-like" evidence="2">
    <location>
        <begin position="134"/>
        <end position="222"/>
    </location>
</feature>
<dbReference type="GO" id="GO:0006508">
    <property type="term" value="P:proteolysis"/>
    <property type="evidence" value="ECO:0007669"/>
    <property type="project" value="UniProtKB-KW"/>
</dbReference>
<feature type="transmembrane region" description="Helical" evidence="1">
    <location>
        <begin position="170"/>
        <end position="203"/>
    </location>
</feature>
<dbReference type="Proteomes" id="UP000034471">
    <property type="component" value="Unassembled WGS sequence"/>
</dbReference>
<dbReference type="InterPro" id="IPR003675">
    <property type="entry name" value="Rce1/LyrA-like_dom"/>
</dbReference>
<dbReference type="PANTHER" id="PTHR36435">
    <property type="entry name" value="SLR1288 PROTEIN"/>
    <property type="match status" value="1"/>
</dbReference>
<keyword evidence="1" id="KW-1133">Transmembrane helix</keyword>
<evidence type="ECO:0000313" key="4">
    <source>
        <dbReference type="Proteomes" id="UP000034471"/>
    </source>
</evidence>
<dbReference type="EMBL" id="LBTJ01000028">
    <property type="protein sequence ID" value="KKQ37677.1"/>
    <property type="molecule type" value="Genomic_DNA"/>
</dbReference>
<feature type="transmembrane region" description="Helical" evidence="1">
    <location>
        <begin position="12"/>
        <end position="36"/>
    </location>
</feature>
<feature type="transmembrane region" description="Helical" evidence="1">
    <location>
        <begin position="130"/>
        <end position="149"/>
    </location>
</feature>
<name>A0A0G0H6C6_9BACT</name>
<keyword evidence="1" id="KW-0472">Membrane</keyword>
<dbReference type="InterPro" id="IPR052710">
    <property type="entry name" value="CAAX_protease"/>
</dbReference>
<gene>
    <name evidence="3" type="ORF">US54_C0028G0003</name>
</gene>
<keyword evidence="1" id="KW-0812">Transmembrane</keyword>
<keyword evidence="3" id="KW-0645">Protease</keyword>
<feature type="transmembrane region" description="Helical" evidence="1">
    <location>
        <begin position="48"/>
        <end position="65"/>
    </location>
</feature>
<protein>
    <submittedName>
        <fullName evidence="3">CAAX protease self-immunity</fullName>
    </submittedName>
</protein>
<dbReference type="STRING" id="1618481.US54_C0028G0003"/>
<evidence type="ECO:0000259" key="2">
    <source>
        <dbReference type="Pfam" id="PF02517"/>
    </source>
</evidence>
<feature type="transmembrane region" description="Helical" evidence="1">
    <location>
        <begin position="209"/>
        <end position="231"/>
    </location>
</feature>
<sequence>MNKHFRIFLRIIGQFLVYTIVPGVVYFILLSILMAFGVREIGEPATTLIIDYLTLIVVFLAFRYYSTNVWNIVFQAKLQFTKCLQLIPISVLTRLPIVGVIAFLYIFFGDTITKTLDAGIEYQWSVFDGLTWQTTIMGFLSFVIIGPIHEELLYRGVIQRFLQKHYSIRTSILYSSFVFALAHIHPGLILNSFVLGLFLGYIFRKWNNLWYAIILHMLINLLPFKGGGGYYQPPRPPNRRTPLLEKEGNSILSKQALSSCL</sequence>
<dbReference type="AlphaFoldDB" id="A0A0G0H6C6"/>
<proteinExistence type="predicted"/>